<dbReference type="PROSITE" id="PS51450">
    <property type="entry name" value="LRR"/>
    <property type="match status" value="4"/>
</dbReference>
<accession>M4BDR9</accession>
<dbReference type="Proteomes" id="UP000011713">
    <property type="component" value="Unassembled WGS sequence"/>
</dbReference>
<dbReference type="AlphaFoldDB" id="M4BDR9"/>
<evidence type="ECO:0008006" key="6">
    <source>
        <dbReference type="Google" id="ProtNLM"/>
    </source>
</evidence>
<feature type="compositionally biased region" description="Basic and acidic residues" evidence="3">
    <location>
        <begin position="262"/>
        <end position="307"/>
    </location>
</feature>
<reference evidence="5" key="1">
    <citation type="journal article" date="2010" name="Science">
        <title>Signatures of adaptation to obligate biotrophy in the Hyaloperonospora arabidopsidis genome.</title>
        <authorList>
            <person name="Baxter L."/>
            <person name="Tripathy S."/>
            <person name="Ishaque N."/>
            <person name="Boot N."/>
            <person name="Cabral A."/>
            <person name="Kemen E."/>
            <person name="Thines M."/>
            <person name="Ah-Fong A."/>
            <person name="Anderson R."/>
            <person name="Badejoko W."/>
            <person name="Bittner-Eddy P."/>
            <person name="Boore J.L."/>
            <person name="Chibucos M.C."/>
            <person name="Coates M."/>
            <person name="Dehal P."/>
            <person name="Delehaunty K."/>
            <person name="Dong S."/>
            <person name="Downton P."/>
            <person name="Dumas B."/>
            <person name="Fabro G."/>
            <person name="Fronick C."/>
            <person name="Fuerstenberg S.I."/>
            <person name="Fulton L."/>
            <person name="Gaulin E."/>
            <person name="Govers F."/>
            <person name="Hughes L."/>
            <person name="Humphray S."/>
            <person name="Jiang R.H."/>
            <person name="Judelson H."/>
            <person name="Kamoun S."/>
            <person name="Kyung K."/>
            <person name="Meijer H."/>
            <person name="Minx P."/>
            <person name="Morris P."/>
            <person name="Nelson J."/>
            <person name="Phuntumart V."/>
            <person name="Qutob D."/>
            <person name="Rehmany A."/>
            <person name="Rougon-Cardoso A."/>
            <person name="Ryden P."/>
            <person name="Torto-Alalibo T."/>
            <person name="Studholme D."/>
            <person name="Wang Y."/>
            <person name="Win J."/>
            <person name="Wood J."/>
            <person name="Clifton S.W."/>
            <person name="Rogers J."/>
            <person name="Van den Ackerveken G."/>
            <person name="Jones J.D."/>
            <person name="McDowell J.M."/>
            <person name="Beynon J."/>
            <person name="Tyler B.M."/>
        </authorList>
    </citation>
    <scope>NUCLEOTIDE SEQUENCE [LARGE SCALE GENOMIC DNA]</scope>
    <source>
        <strain evidence="5">Emoy2</strain>
    </source>
</reference>
<dbReference type="InParanoid" id="M4BDR9"/>
<feature type="region of interest" description="Disordered" evidence="3">
    <location>
        <begin position="396"/>
        <end position="432"/>
    </location>
</feature>
<dbReference type="VEuPathDB" id="FungiDB:HpaG804436"/>
<keyword evidence="1" id="KW-0433">Leucine-rich repeat</keyword>
<feature type="compositionally biased region" description="Basic and acidic residues" evidence="3">
    <location>
        <begin position="402"/>
        <end position="426"/>
    </location>
</feature>
<dbReference type="PANTHER" id="PTHR15454:SF56">
    <property type="entry name" value="PROTEIN PHOSPHATASE 1 REGULATORY SUBUNIT 7-RELATED"/>
    <property type="match status" value="1"/>
</dbReference>
<protein>
    <recommendedName>
        <fullName evidence="6">U2A'/phosphoprotein 32 family A C-terminal domain-containing protein</fullName>
    </recommendedName>
</protein>
<feature type="region of interest" description="Disordered" evidence="3">
    <location>
        <begin position="241"/>
        <end position="307"/>
    </location>
</feature>
<sequence>MMERNQAPAKCRIKKLTAEKLAHFRNEIVTLNGQQVDLTGRGIETIVSLEGLETATKLDLSHNKLTKLSQLKSVAHVTMLKLTDNKLTGDGLAEIQHLKKLVILNAAENSVTRIPFEVLRNVRTLKALVLNNNSISTLDWIPKLPIPQRVLGGLPNLKKISISHNLLEEIPDLSQLSEITELRLSHNRIKTVPAHLAHLKNLKVLELSHNQIDDWSGLEALSSLHNLRQLNLIGNPIVGKKLPTTAGDVEKSGDTCNNESDNGDRHDDNSMSSEHDSDSGKKENDETATEKADLSDDEKRMMKEDRRLDAKHKQYNFKMKRLFSNLVVRDATRVQDKRVHGYVAPSKEEKMKQKNNKVGLAGKTTNTAYTGKRKHGKVTKVGAEPETHEVTVCVDSNNNVEKPSKKGDKKEKIRHERKHEKQDVHSTAKAVAAVSESDKVVKHKKAKPVKTNDFVPVDVAQSASALKVKGKLETKAVKEKKRKEKHDKKKDQRQPKEIASGVVAEKQFKKVKKSKTQQAKFLDLTQINFTPNIGFGGSSAWD</sequence>
<evidence type="ECO:0000256" key="3">
    <source>
        <dbReference type="SAM" id="MobiDB-lite"/>
    </source>
</evidence>
<dbReference type="EnsemblProtists" id="HpaT804436">
    <property type="protein sequence ID" value="HpaP804436"/>
    <property type="gene ID" value="HpaG804436"/>
</dbReference>
<evidence type="ECO:0000313" key="4">
    <source>
        <dbReference type="EnsemblProtists" id="HpaP804436"/>
    </source>
</evidence>
<feature type="compositionally biased region" description="Basic residues" evidence="3">
    <location>
        <begin position="478"/>
        <end position="488"/>
    </location>
</feature>
<dbReference type="InterPro" id="IPR001611">
    <property type="entry name" value="Leu-rich_rpt"/>
</dbReference>
<dbReference type="Pfam" id="PF13855">
    <property type="entry name" value="LRR_8"/>
    <property type="match status" value="1"/>
</dbReference>
<dbReference type="PRINTS" id="PR00019">
    <property type="entry name" value="LEURICHRPT"/>
</dbReference>
<keyword evidence="5" id="KW-1185">Reference proteome</keyword>
<dbReference type="GO" id="GO:0005737">
    <property type="term" value="C:cytoplasm"/>
    <property type="evidence" value="ECO:0007669"/>
    <property type="project" value="TreeGrafter"/>
</dbReference>
<dbReference type="OMA" id="QIDDWSG"/>
<evidence type="ECO:0000256" key="2">
    <source>
        <dbReference type="ARBA" id="ARBA00022737"/>
    </source>
</evidence>
<dbReference type="HOGENOM" id="CLU_024667_0_0_1"/>
<feature type="region of interest" description="Disordered" evidence="3">
    <location>
        <begin position="474"/>
        <end position="502"/>
    </location>
</feature>
<evidence type="ECO:0000256" key="1">
    <source>
        <dbReference type="ARBA" id="ARBA00022614"/>
    </source>
</evidence>
<dbReference type="SUPFAM" id="SSF52058">
    <property type="entry name" value="L domain-like"/>
    <property type="match status" value="1"/>
</dbReference>
<organism evidence="4 5">
    <name type="scientific">Hyaloperonospora arabidopsidis (strain Emoy2)</name>
    <name type="common">Downy mildew agent</name>
    <name type="synonym">Peronospora arabidopsidis</name>
    <dbReference type="NCBI Taxonomy" id="559515"/>
    <lineage>
        <taxon>Eukaryota</taxon>
        <taxon>Sar</taxon>
        <taxon>Stramenopiles</taxon>
        <taxon>Oomycota</taxon>
        <taxon>Peronosporomycetes</taxon>
        <taxon>Peronosporales</taxon>
        <taxon>Peronosporaceae</taxon>
        <taxon>Hyaloperonospora</taxon>
    </lineage>
</organism>
<evidence type="ECO:0000313" key="5">
    <source>
        <dbReference type="Proteomes" id="UP000011713"/>
    </source>
</evidence>
<dbReference type="SMART" id="SM00364">
    <property type="entry name" value="LRR_BAC"/>
    <property type="match status" value="3"/>
</dbReference>
<dbReference type="STRING" id="559515.M4BDR9"/>
<proteinExistence type="predicted"/>
<keyword evidence="2" id="KW-0677">Repeat</keyword>
<dbReference type="EMBL" id="JH598161">
    <property type="status" value="NOT_ANNOTATED_CDS"/>
    <property type="molecule type" value="Genomic_DNA"/>
</dbReference>
<name>M4BDR9_HYAAE</name>
<dbReference type="SMART" id="SM00369">
    <property type="entry name" value="LRR_TYP"/>
    <property type="match status" value="5"/>
</dbReference>
<dbReference type="SMART" id="SM00365">
    <property type="entry name" value="LRR_SD22"/>
    <property type="match status" value="3"/>
</dbReference>
<dbReference type="InterPro" id="IPR003591">
    <property type="entry name" value="Leu-rich_rpt_typical-subtyp"/>
</dbReference>
<dbReference type="Gene3D" id="3.80.10.10">
    <property type="entry name" value="Ribonuclease Inhibitor"/>
    <property type="match status" value="2"/>
</dbReference>
<dbReference type="PANTHER" id="PTHR15454">
    <property type="entry name" value="NISCHARIN RELATED"/>
    <property type="match status" value="1"/>
</dbReference>
<reference evidence="4" key="2">
    <citation type="submission" date="2015-06" db="UniProtKB">
        <authorList>
            <consortium name="EnsemblProtists"/>
        </authorList>
    </citation>
    <scope>IDENTIFICATION</scope>
    <source>
        <strain evidence="4">Emoy2</strain>
    </source>
</reference>
<dbReference type="InterPro" id="IPR032675">
    <property type="entry name" value="LRR_dom_sf"/>
</dbReference>
<dbReference type="eggNOG" id="KOG0531">
    <property type="taxonomic scope" value="Eukaryota"/>
</dbReference>